<dbReference type="PROSITE" id="PS00958">
    <property type="entry name" value="TRANSALDOLASE_2"/>
    <property type="match status" value="1"/>
</dbReference>
<gene>
    <name evidence="3" type="ORF">CTAYLR_009531</name>
</gene>
<dbReference type="GO" id="GO:0005975">
    <property type="term" value="P:carbohydrate metabolic process"/>
    <property type="evidence" value="ECO:0007669"/>
    <property type="project" value="InterPro"/>
</dbReference>
<dbReference type="InterPro" id="IPR013785">
    <property type="entry name" value="Aldolase_TIM"/>
</dbReference>
<dbReference type="PANTHER" id="PTHR10683:SF40">
    <property type="entry name" value="FRUCTOSE-6-PHOSPHATE ALDOLASE 1-RELATED"/>
    <property type="match status" value="1"/>
</dbReference>
<dbReference type="EMBL" id="JAQMWT010000224">
    <property type="protein sequence ID" value="KAJ8607286.1"/>
    <property type="molecule type" value="Genomic_DNA"/>
</dbReference>
<accession>A0AAD7UHX1</accession>
<dbReference type="Gene3D" id="3.20.20.70">
    <property type="entry name" value="Aldolase class I"/>
    <property type="match status" value="1"/>
</dbReference>
<keyword evidence="1" id="KW-0704">Schiff base</keyword>
<evidence type="ECO:0000313" key="3">
    <source>
        <dbReference type="EMBL" id="KAJ8607286.1"/>
    </source>
</evidence>
<dbReference type="GO" id="GO:0004801">
    <property type="term" value="F:transaldolase activity"/>
    <property type="evidence" value="ECO:0007669"/>
    <property type="project" value="UniProtKB-EC"/>
</dbReference>
<dbReference type="InterPro" id="IPR018225">
    <property type="entry name" value="Transaldolase_AS"/>
</dbReference>
<reference evidence="3" key="1">
    <citation type="submission" date="2023-01" db="EMBL/GenBank/DDBJ databases">
        <title>Metagenome sequencing of chrysophaentin producing Chrysophaeum taylorii.</title>
        <authorList>
            <person name="Davison J."/>
            <person name="Bewley C."/>
        </authorList>
    </citation>
    <scope>NUCLEOTIDE SEQUENCE</scope>
    <source>
        <strain evidence="3">NIES-1699</strain>
    </source>
</reference>
<dbReference type="GO" id="GO:0006098">
    <property type="term" value="P:pentose-phosphate shunt"/>
    <property type="evidence" value="ECO:0007669"/>
    <property type="project" value="UniProtKB-KW"/>
</dbReference>
<sequence>MLPSRIFLDDASPETWADLLPTGIFHGVTTNPLILQKAKVKCEVSSISKLVFRALEEYPIREVMCHSWGGSADSLEANAAKLLDASGAQSLVIKLPLTKAGITAAHRLRGRDDGIRLCMTACYSRTQAIAAAALGVAYLAPYLGRMTERFGKDGLLECLAMQEALSNMRAPTRLLVESLRDASTLFEVVKAGADGAFSAEVARQLLYVVETEAAAHEFEIVACGEETTCLVDTIITAHSSSADY</sequence>
<protein>
    <recommendedName>
        <fullName evidence="2">Transaldolase</fullName>
        <ecNumber evidence="2">2.2.1.2</ecNumber>
    </recommendedName>
</protein>
<comment type="function">
    <text evidence="2">Catalyzes the rate-limiting step of the non-oxidative phase in the pentose phosphate pathway. Catalyzes the reversible conversion of sedheptulose-7-phosphate and D-glyceraldehyde 3-phosphate into erythrose-4-phosphate and beta-D-fructose 6-phosphate.</text>
</comment>
<evidence type="ECO:0000256" key="2">
    <source>
        <dbReference type="RuleBase" id="RU000501"/>
    </source>
</evidence>
<comment type="pathway">
    <text evidence="2">Carbohydrate degradation; pentose phosphate pathway; D-glyceraldehyde 3-phosphate and beta-D-fructose 6-phosphate from D-ribose 5-phosphate and D-xylulose 5-phosphate (non-oxidative stage): step 2/3.</text>
</comment>
<keyword evidence="4" id="KW-1185">Reference proteome</keyword>
<dbReference type="Pfam" id="PF00923">
    <property type="entry name" value="TAL_FSA"/>
    <property type="match status" value="1"/>
</dbReference>
<keyword evidence="2" id="KW-0570">Pentose shunt</keyword>
<dbReference type="SUPFAM" id="SSF51569">
    <property type="entry name" value="Aldolase"/>
    <property type="match status" value="1"/>
</dbReference>
<dbReference type="AlphaFoldDB" id="A0AAD7UHX1"/>
<dbReference type="PANTHER" id="PTHR10683">
    <property type="entry name" value="TRANSALDOLASE"/>
    <property type="match status" value="1"/>
</dbReference>
<dbReference type="InterPro" id="IPR001585">
    <property type="entry name" value="TAL/FSA"/>
</dbReference>
<keyword evidence="2" id="KW-0808">Transferase</keyword>
<name>A0AAD7UHX1_9STRA</name>
<dbReference type="Proteomes" id="UP001230188">
    <property type="component" value="Unassembled WGS sequence"/>
</dbReference>
<comment type="caution">
    <text evidence="3">The sequence shown here is derived from an EMBL/GenBank/DDBJ whole genome shotgun (WGS) entry which is preliminary data.</text>
</comment>
<organism evidence="3 4">
    <name type="scientific">Chrysophaeum taylorii</name>
    <dbReference type="NCBI Taxonomy" id="2483200"/>
    <lineage>
        <taxon>Eukaryota</taxon>
        <taxon>Sar</taxon>
        <taxon>Stramenopiles</taxon>
        <taxon>Ochrophyta</taxon>
        <taxon>Pelagophyceae</taxon>
        <taxon>Pelagomonadales</taxon>
        <taxon>Pelagomonadaceae</taxon>
        <taxon>Chrysophaeum</taxon>
    </lineage>
</organism>
<comment type="catalytic activity">
    <reaction evidence="2">
        <text>D-sedoheptulose 7-phosphate + D-glyceraldehyde 3-phosphate = D-erythrose 4-phosphate + beta-D-fructose 6-phosphate</text>
        <dbReference type="Rhea" id="RHEA:17053"/>
        <dbReference type="ChEBI" id="CHEBI:16897"/>
        <dbReference type="ChEBI" id="CHEBI:57483"/>
        <dbReference type="ChEBI" id="CHEBI:57634"/>
        <dbReference type="ChEBI" id="CHEBI:59776"/>
        <dbReference type="EC" id="2.2.1.2"/>
    </reaction>
</comment>
<proteinExistence type="predicted"/>
<evidence type="ECO:0000313" key="4">
    <source>
        <dbReference type="Proteomes" id="UP001230188"/>
    </source>
</evidence>
<evidence type="ECO:0000256" key="1">
    <source>
        <dbReference type="ARBA" id="ARBA00023270"/>
    </source>
</evidence>
<dbReference type="EC" id="2.2.1.2" evidence="2"/>